<name>A0A948W7Y4_UNCEI</name>
<dbReference type="Proteomes" id="UP000777784">
    <property type="component" value="Unassembled WGS sequence"/>
</dbReference>
<accession>A0A948W7Y4</accession>
<organism evidence="2 3">
    <name type="scientific">Eiseniibacteriota bacterium</name>
    <dbReference type="NCBI Taxonomy" id="2212470"/>
    <lineage>
        <taxon>Bacteria</taxon>
        <taxon>Candidatus Eiseniibacteriota</taxon>
    </lineage>
</organism>
<evidence type="ECO:0000313" key="2">
    <source>
        <dbReference type="EMBL" id="MBU2693084.1"/>
    </source>
</evidence>
<gene>
    <name evidence="2" type="ORF">KJ970_19380</name>
</gene>
<sequence>MQRAILISLVLATAFGGAGAQDIEIGYDEGPAAGIVFHPVGSASAVQFTPPTYPVKIVKTKMYLDIHEPSCDLQSVWLLDDDGQDGQPGSVLFGPMRFVTPQEIGGEWVEFSLPDTSDVVVHDGDFYVAYVQHGAPLECSSLGLDYNSDEPNRQWQYQDDLWQVVPYPASDFMIRAIVRTGIVPIVITSWGQLKGGF</sequence>
<protein>
    <submittedName>
        <fullName evidence="2">Uncharacterized protein</fullName>
    </submittedName>
</protein>
<evidence type="ECO:0000313" key="3">
    <source>
        <dbReference type="Proteomes" id="UP000777784"/>
    </source>
</evidence>
<evidence type="ECO:0000256" key="1">
    <source>
        <dbReference type="SAM" id="SignalP"/>
    </source>
</evidence>
<proteinExistence type="predicted"/>
<reference evidence="2" key="1">
    <citation type="submission" date="2021-05" db="EMBL/GenBank/DDBJ databases">
        <title>Energy efficiency and biological interactions define the core microbiome of deep oligotrophic groundwater.</title>
        <authorList>
            <person name="Mehrshad M."/>
            <person name="Lopez-Fernandez M."/>
            <person name="Bell E."/>
            <person name="Bernier-Latmani R."/>
            <person name="Bertilsson S."/>
            <person name="Dopson M."/>
        </authorList>
    </citation>
    <scope>NUCLEOTIDE SEQUENCE</scope>
    <source>
        <strain evidence="2">Modern_marine.mb.64</strain>
    </source>
</reference>
<feature type="signal peptide" evidence="1">
    <location>
        <begin position="1"/>
        <end position="20"/>
    </location>
</feature>
<feature type="chain" id="PRO_5037166476" evidence="1">
    <location>
        <begin position="21"/>
        <end position="197"/>
    </location>
</feature>
<comment type="caution">
    <text evidence="2">The sequence shown here is derived from an EMBL/GenBank/DDBJ whole genome shotgun (WGS) entry which is preliminary data.</text>
</comment>
<dbReference type="AlphaFoldDB" id="A0A948W7Y4"/>
<keyword evidence="1" id="KW-0732">Signal</keyword>
<dbReference type="EMBL" id="JAHJDP010000112">
    <property type="protein sequence ID" value="MBU2693084.1"/>
    <property type="molecule type" value="Genomic_DNA"/>
</dbReference>